<dbReference type="GO" id="GO:0008270">
    <property type="term" value="F:zinc ion binding"/>
    <property type="evidence" value="ECO:0007669"/>
    <property type="project" value="UniProtKB-KW"/>
</dbReference>
<dbReference type="OMA" id="RWIVDCN"/>
<dbReference type="PROSITE" id="PS50089">
    <property type="entry name" value="ZF_RING_2"/>
    <property type="match status" value="1"/>
</dbReference>
<sequence length="150" mass="17148">MGLPIDFKDVQIPSYVLKTLYVIGFFRVIINVLCPYFGLPSFLDHETSKSDLTQPAFFSMTSLADAISPVVRFSDLRTDLEDCCTVCLSDFVSDDKVRQLPNCRHVFHHSCLDRWIVDCSKMTCPICRNRFVPEDCFMDYGPGSGLMWNL</sequence>
<accession>A0A087GST5</accession>
<dbReference type="Gramene" id="KFK32937">
    <property type="protein sequence ID" value="KFK32937"/>
    <property type="gene ID" value="AALP_AA6G308500"/>
</dbReference>
<dbReference type="GO" id="GO:0016567">
    <property type="term" value="P:protein ubiquitination"/>
    <property type="evidence" value="ECO:0007669"/>
    <property type="project" value="TreeGrafter"/>
</dbReference>
<keyword evidence="2 4" id="KW-0863">Zinc-finger</keyword>
<dbReference type="Proteomes" id="UP000029120">
    <property type="component" value="Chromosome 6"/>
</dbReference>
<keyword evidence="5" id="KW-1133">Transmembrane helix</keyword>
<dbReference type="InterPro" id="IPR001841">
    <property type="entry name" value="Znf_RING"/>
</dbReference>
<dbReference type="OrthoDB" id="8062037at2759"/>
<dbReference type="Gene3D" id="3.30.40.10">
    <property type="entry name" value="Zinc/RING finger domain, C3HC4 (zinc finger)"/>
    <property type="match status" value="1"/>
</dbReference>
<name>A0A087GST5_ARAAL</name>
<evidence type="ECO:0000256" key="4">
    <source>
        <dbReference type="PROSITE-ProRule" id="PRU00175"/>
    </source>
</evidence>
<evidence type="ECO:0000256" key="2">
    <source>
        <dbReference type="ARBA" id="ARBA00022771"/>
    </source>
</evidence>
<keyword evidence="1" id="KW-0479">Metal-binding</keyword>
<dbReference type="eggNOG" id="KOG0800">
    <property type="taxonomic scope" value="Eukaryota"/>
</dbReference>
<evidence type="ECO:0000256" key="5">
    <source>
        <dbReference type="SAM" id="Phobius"/>
    </source>
</evidence>
<proteinExistence type="predicted"/>
<keyword evidence="8" id="KW-1185">Reference proteome</keyword>
<organism evidence="7 8">
    <name type="scientific">Arabis alpina</name>
    <name type="common">Alpine rock-cress</name>
    <dbReference type="NCBI Taxonomy" id="50452"/>
    <lineage>
        <taxon>Eukaryota</taxon>
        <taxon>Viridiplantae</taxon>
        <taxon>Streptophyta</taxon>
        <taxon>Embryophyta</taxon>
        <taxon>Tracheophyta</taxon>
        <taxon>Spermatophyta</taxon>
        <taxon>Magnoliopsida</taxon>
        <taxon>eudicotyledons</taxon>
        <taxon>Gunneridae</taxon>
        <taxon>Pentapetalae</taxon>
        <taxon>rosids</taxon>
        <taxon>malvids</taxon>
        <taxon>Brassicales</taxon>
        <taxon>Brassicaceae</taxon>
        <taxon>Arabideae</taxon>
        <taxon>Arabis</taxon>
    </lineage>
</organism>
<gene>
    <name evidence="7" type="ordered locus">AALP_Aa6g308500</name>
</gene>
<dbReference type="CDD" id="cd23121">
    <property type="entry name" value="RING-H2_RHA1-like"/>
    <property type="match status" value="1"/>
</dbReference>
<dbReference type="SUPFAM" id="SSF57850">
    <property type="entry name" value="RING/U-box"/>
    <property type="match status" value="1"/>
</dbReference>
<evidence type="ECO:0000256" key="3">
    <source>
        <dbReference type="ARBA" id="ARBA00022833"/>
    </source>
</evidence>
<dbReference type="SMART" id="SM00184">
    <property type="entry name" value="RING"/>
    <property type="match status" value="1"/>
</dbReference>
<reference evidence="8" key="1">
    <citation type="journal article" date="2015" name="Nat. Plants">
        <title>Genome expansion of Arabis alpina linked with retrotransposition and reduced symmetric DNA methylation.</title>
        <authorList>
            <person name="Willing E.M."/>
            <person name="Rawat V."/>
            <person name="Mandakova T."/>
            <person name="Maumus F."/>
            <person name="James G.V."/>
            <person name="Nordstroem K.J."/>
            <person name="Becker C."/>
            <person name="Warthmann N."/>
            <person name="Chica C."/>
            <person name="Szarzynska B."/>
            <person name="Zytnicki M."/>
            <person name="Albani M.C."/>
            <person name="Kiefer C."/>
            <person name="Bergonzi S."/>
            <person name="Castaings L."/>
            <person name="Mateos J.L."/>
            <person name="Berns M.C."/>
            <person name="Bujdoso N."/>
            <person name="Piofczyk T."/>
            <person name="de Lorenzo L."/>
            <person name="Barrero-Sicilia C."/>
            <person name="Mateos I."/>
            <person name="Piednoel M."/>
            <person name="Hagmann J."/>
            <person name="Chen-Min-Tao R."/>
            <person name="Iglesias-Fernandez R."/>
            <person name="Schuster S.C."/>
            <person name="Alonso-Blanco C."/>
            <person name="Roudier F."/>
            <person name="Carbonero P."/>
            <person name="Paz-Ares J."/>
            <person name="Davis S.J."/>
            <person name="Pecinka A."/>
            <person name="Quesneville H."/>
            <person name="Colot V."/>
            <person name="Lysak M.A."/>
            <person name="Weigel D."/>
            <person name="Coupland G."/>
            <person name="Schneeberger K."/>
        </authorList>
    </citation>
    <scope>NUCLEOTIDE SEQUENCE [LARGE SCALE GENOMIC DNA]</scope>
    <source>
        <strain evidence="8">cv. Pajares</strain>
    </source>
</reference>
<dbReference type="GO" id="GO:0061630">
    <property type="term" value="F:ubiquitin protein ligase activity"/>
    <property type="evidence" value="ECO:0007669"/>
    <property type="project" value="TreeGrafter"/>
</dbReference>
<dbReference type="InterPro" id="IPR013083">
    <property type="entry name" value="Znf_RING/FYVE/PHD"/>
</dbReference>
<evidence type="ECO:0000313" key="8">
    <source>
        <dbReference type="Proteomes" id="UP000029120"/>
    </source>
</evidence>
<dbReference type="Pfam" id="PF13639">
    <property type="entry name" value="zf-RING_2"/>
    <property type="match status" value="1"/>
</dbReference>
<dbReference type="PANTHER" id="PTHR45969">
    <property type="entry name" value="RING ZINC FINGER PROTEIN-RELATED"/>
    <property type="match status" value="1"/>
</dbReference>
<evidence type="ECO:0000313" key="7">
    <source>
        <dbReference type="EMBL" id="KFK32937.1"/>
    </source>
</evidence>
<feature type="transmembrane region" description="Helical" evidence="5">
    <location>
        <begin position="20"/>
        <end position="39"/>
    </location>
</feature>
<dbReference type="AlphaFoldDB" id="A0A087GST5"/>
<keyword evidence="5" id="KW-0812">Transmembrane</keyword>
<dbReference type="PANTHER" id="PTHR45969:SF12">
    <property type="entry name" value="E3 UBIQUITIN-PROTEIN LIGASE RHA1A-RELATED"/>
    <property type="match status" value="1"/>
</dbReference>
<protein>
    <recommendedName>
        <fullName evidence="6">RING-type domain-containing protein</fullName>
    </recommendedName>
</protein>
<keyword evidence="5" id="KW-0472">Membrane</keyword>
<feature type="domain" description="RING-type" evidence="6">
    <location>
        <begin position="84"/>
        <end position="128"/>
    </location>
</feature>
<keyword evidence="3" id="KW-0862">Zinc</keyword>
<evidence type="ECO:0000256" key="1">
    <source>
        <dbReference type="ARBA" id="ARBA00022723"/>
    </source>
</evidence>
<evidence type="ECO:0000259" key="6">
    <source>
        <dbReference type="PROSITE" id="PS50089"/>
    </source>
</evidence>
<dbReference type="EMBL" id="CM002874">
    <property type="protein sequence ID" value="KFK32937.1"/>
    <property type="molecule type" value="Genomic_DNA"/>
</dbReference>